<evidence type="ECO:0008006" key="3">
    <source>
        <dbReference type="Google" id="ProtNLM"/>
    </source>
</evidence>
<accession>A0ABU0DVW3</accession>
<dbReference type="RefSeq" id="WP_307069085.1">
    <property type="nucleotide sequence ID" value="NZ_JAUSUP010000008.1"/>
</dbReference>
<sequence length="74" mass="8932">MRDLPGQPLNDFQFITKRISFHPETDIQLNAFIDKLNERGYEILDYQTHTETIHMQSHLIVVFRVRKRKAEIYD</sequence>
<gene>
    <name evidence="1" type="ORF">J2R98_002323</name>
</gene>
<protein>
    <recommendedName>
        <fullName evidence="3">DUF4177 domain-containing protein</fullName>
    </recommendedName>
</protein>
<comment type="caution">
    <text evidence="1">The sequence shown here is derived from an EMBL/GenBank/DDBJ whole genome shotgun (WGS) entry which is preliminary data.</text>
</comment>
<organism evidence="1 2">
    <name type="scientific">Alkalibacillus filiformis</name>
    <dbReference type="NCBI Taxonomy" id="200990"/>
    <lineage>
        <taxon>Bacteria</taxon>
        <taxon>Bacillati</taxon>
        <taxon>Bacillota</taxon>
        <taxon>Bacilli</taxon>
        <taxon>Bacillales</taxon>
        <taxon>Bacillaceae</taxon>
        <taxon>Alkalibacillus</taxon>
    </lineage>
</organism>
<evidence type="ECO:0000313" key="1">
    <source>
        <dbReference type="EMBL" id="MDQ0352479.1"/>
    </source>
</evidence>
<evidence type="ECO:0000313" key="2">
    <source>
        <dbReference type="Proteomes" id="UP001236723"/>
    </source>
</evidence>
<reference evidence="1 2" key="1">
    <citation type="submission" date="2023-07" db="EMBL/GenBank/DDBJ databases">
        <title>Genomic Encyclopedia of Type Strains, Phase IV (KMG-IV): sequencing the most valuable type-strain genomes for metagenomic binning, comparative biology and taxonomic classification.</title>
        <authorList>
            <person name="Goeker M."/>
        </authorList>
    </citation>
    <scope>NUCLEOTIDE SEQUENCE [LARGE SCALE GENOMIC DNA]</scope>
    <source>
        <strain evidence="1 2">DSM 15448</strain>
    </source>
</reference>
<name>A0ABU0DVW3_9BACI</name>
<proteinExistence type="predicted"/>
<dbReference type="Proteomes" id="UP001236723">
    <property type="component" value="Unassembled WGS sequence"/>
</dbReference>
<keyword evidence="2" id="KW-1185">Reference proteome</keyword>
<dbReference type="EMBL" id="JAUSUP010000008">
    <property type="protein sequence ID" value="MDQ0352479.1"/>
    <property type="molecule type" value="Genomic_DNA"/>
</dbReference>